<dbReference type="Pfam" id="PF04233">
    <property type="entry name" value="Phage_Mu_F"/>
    <property type="match status" value="1"/>
</dbReference>
<dbReference type="InterPro" id="IPR006944">
    <property type="entry name" value="Phage/GTA_portal"/>
</dbReference>
<keyword evidence="3" id="KW-0231">Viral genome packaging</keyword>
<keyword evidence="2" id="KW-1160">Virus entry into host cell</keyword>
<evidence type="ECO:0000256" key="1">
    <source>
        <dbReference type="ARBA" id="ARBA00022950"/>
    </source>
</evidence>
<name>A0A6J5PGJ5_9CAUD</name>
<keyword evidence="1" id="KW-0118">Viral capsid assembly</keyword>
<organism evidence="5">
    <name type="scientific">uncultured Caudovirales phage</name>
    <dbReference type="NCBI Taxonomy" id="2100421"/>
    <lineage>
        <taxon>Viruses</taxon>
        <taxon>Duplodnaviria</taxon>
        <taxon>Heunggongvirae</taxon>
        <taxon>Uroviricota</taxon>
        <taxon>Caudoviricetes</taxon>
        <taxon>Peduoviridae</taxon>
        <taxon>Maltschvirus</taxon>
        <taxon>Maltschvirus maltsch</taxon>
    </lineage>
</organism>
<proteinExistence type="predicted"/>
<evidence type="ECO:0000259" key="4">
    <source>
        <dbReference type="Pfam" id="PF04233"/>
    </source>
</evidence>
<keyword evidence="2" id="KW-1171">Viral genome ejection through host cell envelope</keyword>
<sequence length="829" mass="91739">MPEIKKRKPSILAYERVLNVGEQKSFDLLNSDSANNGVWKNELNTTMSINTLKGLMFGEDWPFICCDRIASKIAAQPIMVMKKTLNARGQKVTEVVEDTAVQAMLENPNEYQTYYQWMYSLVMDLMCTGNAVNWVAFTSKQIIHIPIENIQIDSETGVTGGIKCYRVVMGNSEDFPMVKSSVSIPPNQICHVRRPNPSSMIWGLSPFIAGRKSVLFNKHSTEYLNNYYVKGAQPSMILEMDAGANENNVLRLLRSFEASHTGRSNQRRNMILPKGVTAKDASHKLADQQLKEYLELNRETIINLLQIPKHELSLAGSGSLGSEEYKTALRNFWNGPIKGSMKMIAQSLTKTLKPLLPDDYFLEFDLSDVEVLQADKTSRADLATKMLSTHSVNEIRAELYEIDPILGGEKLQVPPSQGFQGFSQVQSQTPAANDAVLGDVSADVITTPTQSLNGAQVSSLIEIVTQVKAGLLDFDSAVSIIMVAYALDEPTARSILGQGAIPEAVTSTKSVDSVDDIRKRNIERLDMVLKSNDGWWSKREAIMQESTDKHAEKLAEVVTNLFADQAVSAIEIVQSMIKKKSLVTKADELSKAEFKRRLRKALGSFESQYVEDYANALATQMDMGYDSSLILPFNLPNEGQIAALKAKNADGRRQILDDRGLQSFQYMSKTTTEQVMASITDGIEKQQTVDEMVRGLKEMFTNPDEIGGRLERIVRTETLTAASIGQSQAMNDAGSVIPGLKKSWVNAGDDRVRGKKASDGADHVSLQGVILDFDQPFTDPRSGTKMMYPRDTNGEAGDIINCRCSLIYMPPENAAALGFENLNTEENPA</sequence>
<accession>A0A6J5PGJ5</accession>
<dbReference type="EMBL" id="LR796852">
    <property type="protein sequence ID" value="CAB4170177.1"/>
    <property type="molecule type" value="Genomic_DNA"/>
</dbReference>
<evidence type="ECO:0000256" key="3">
    <source>
        <dbReference type="ARBA" id="ARBA00023219"/>
    </source>
</evidence>
<protein>
    <submittedName>
        <fullName evidence="5">Bacteriophage/Gene transfer agent portal protein</fullName>
    </submittedName>
</protein>
<feature type="domain" description="Phage head morphogenesis" evidence="4">
    <location>
        <begin position="674"/>
        <end position="807"/>
    </location>
</feature>
<dbReference type="InterPro" id="IPR006528">
    <property type="entry name" value="Phage_head_morphogenesis_dom"/>
</dbReference>
<reference evidence="5" key="1">
    <citation type="submission" date="2020-05" db="EMBL/GenBank/DDBJ databases">
        <authorList>
            <person name="Chiriac C."/>
            <person name="Salcher M."/>
            <person name="Ghai R."/>
            <person name="Kavagutti S V."/>
        </authorList>
    </citation>
    <scope>NUCLEOTIDE SEQUENCE</scope>
</reference>
<dbReference type="Pfam" id="PF04860">
    <property type="entry name" value="Phage_portal"/>
    <property type="match status" value="1"/>
</dbReference>
<keyword evidence="2" id="KW-1162">Viral penetration into host cytoplasm</keyword>
<evidence type="ECO:0000256" key="2">
    <source>
        <dbReference type="ARBA" id="ARBA00023009"/>
    </source>
</evidence>
<keyword evidence="1" id="KW-1188">Viral release from host cell</keyword>
<evidence type="ECO:0000313" key="5">
    <source>
        <dbReference type="EMBL" id="CAB4170177.1"/>
    </source>
</evidence>
<gene>
    <name evidence="5" type="ORF">UFOVP901_46</name>
</gene>